<evidence type="ECO:0000256" key="2">
    <source>
        <dbReference type="SAM" id="MobiDB-lite"/>
    </source>
</evidence>
<evidence type="ECO:0000313" key="3">
    <source>
        <dbReference type="EMBL" id="OQD68799.1"/>
    </source>
</evidence>
<reference evidence="7" key="2">
    <citation type="journal article" date="2017" name="Nat. Microbiol.">
        <title>Global analysis of biosynthetic gene clusters reveals vast potential of secondary metabolite production in Penicillium species.</title>
        <authorList>
            <person name="Nielsen J.C."/>
            <person name="Grijseels S."/>
            <person name="Prigent S."/>
            <person name="Ji B."/>
            <person name="Dainat J."/>
            <person name="Nielsen K.F."/>
            <person name="Frisvad J.C."/>
            <person name="Workman M."/>
            <person name="Nielsen J."/>
        </authorList>
    </citation>
    <scope>NUCLEOTIDE SEQUENCE [LARGE SCALE GENOMIC DNA]</scope>
    <source>
        <strain evidence="7">IBT 31811</strain>
    </source>
</reference>
<organism evidence="4 7">
    <name type="scientific">Penicillium antarcticum</name>
    <dbReference type="NCBI Taxonomy" id="416450"/>
    <lineage>
        <taxon>Eukaryota</taxon>
        <taxon>Fungi</taxon>
        <taxon>Dikarya</taxon>
        <taxon>Ascomycota</taxon>
        <taxon>Pezizomycotina</taxon>
        <taxon>Eurotiomycetes</taxon>
        <taxon>Eurotiomycetidae</taxon>
        <taxon>Eurotiales</taxon>
        <taxon>Aspergillaceae</taxon>
        <taxon>Penicillium</taxon>
    </lineage>
</organism>
<feature type="compositionally biased region" description="Pro residues" evidence="2">
    <location>
        <begin position="1"/>
        <end position="12"/>
    </location>
</feature>
<keyword evidence="1" id="KW-0175">Coiled coil</keyword>
<dbReference type="EMBL" id="MDYN01000285">
    <property type="protein sequence ID" value="OQD69919.1"/>
    <property type="molecule type" value="Genomic_DNA"/>
</dbReference>
<protein>
    <submittedName>
        <fullName evidence="4">Uncharacterized protein</fullName>
    </submittedName>
</protein>
<accession>A0A1V6NZ22</accession>
<comment type="caution">
    <text evidence="4">The sequence shown here is derived from an EMBL/GenBank/DDBJ whole genome shotgun (WGS) entry which is preliminary data.</text>
</comment>
<dbReference type="EMBL" id="MDYN01000289">
    <property type="protein sequence ID" value="OQD68799.1"/>
    <property type="molecule type" value="Genomic_DNA"/>
</dbReference>
<keyword evidence="7" id="KW-1185">Reference proteome</keyword>
<dbReference type="STRING" id="416450.A0A1V6NZ22"/>
<dbReference type="Proteomes" id="UP000191672">
    <property type="component" value="Unassembled WGS sequence"/>
</dbReference>
<evidence type="ECO:0000313" key="7">
    <source>
        <dbReference type="Proteomes" id="UP000191672"/>
    </source>
</evidence>
<evidence type="ECO:0000256" key="1">
    <source>
        <dbReference type="SAM" id="Coils"/>
    </source>
</evidence>
<proteinExistence type="predicted"/>
<feature type="coiled-coil region" evidence="1">
    <location>
        <begin position="78"/>
        <end position="119"/>
    </location>
</feature>
<dbReference type="AlphaFoldDB" id="A0A1V6NZ22"/>
<evidence type="ECO:0000313" key="4">
    <source>
        <dbReference type="EMBL" id="OQD69919.1"/>
    </source>
</evidence>
<dbReference type="EMBL" id="MDYN01000227">
    <property type="protein sequence ID" value="OQD72694.1"/>
    <property type="molecule type" value="Genomic_DNA"/>
</dbReference>
<feature type="region of interest" description="Disordered" evidence="2">
    <location>
        <begin position="1"/>
        <end position="59"/>
    </location>
</feature>
<gene>
    <name evidence="6" type="ORF">PENANT_c182G01338</name>
    <name evidence="5" type="ORF">PENANT_c227G02781</name>
    <name evidence="4" type="ORF">PENANT_c285G01479</name>
    <name evidence="3" type="ORF">PENANT_c289G08986</name>
</gene>
<sequence>MADPPTGGPEPFPTNTQEFIASIPGEELQATGASDRSGLLSETRKRTRSGDAFAPSDPAGRITTKEVWKLIGTLKDVIRHQTAAIATTQNELQEIKHNQNVLQEQNEKLYEEVKALRTQVKNAPPVTATRTWATVAANGGNGTSPLDHQQPEKEQNCVRISTQRTFVDPRDNVNNDGNTFGRYLPIEAANTHICSALQSDAATQDAQVAGISTTKTGYIIRFKNIESANVARNNTEWLHNLGNNTKLVKPRFGVVIHRTPTEEFDLDTGAVQAVEKITEDNDLAEHGFRIEELA</sequence>
<name>A0A1V6NZ22_9EURO</name>
<evidence type="ECO:0000313" key="6">
    <source>
        <dbReference type="EMBL" id="OQD74238.1"/>
    </source>
</evidence>
<evidence type="ECO:0000313" key="5">
    <source>
        <dbReference type="EMBL" id="OQD72694.1"/>
    </source>
</evidence>
<reference evidence="4" key="1">
    <citation type="submission" date="2016-08" db="EMBL/GenBank/DDBJ databases">
        <title>Uncovering the secondary metabolism of Penicillium species provides insights into the evolution of 6-MSA pathways.</title>
        <authorList>
            <person name="Nielsen J.C."/>
            <person name="Nielsen J."/>
        </authorList>
    </citation>
    <scope>NUCLEOTIDE SEQUENCE [LARGE SCALE GENOMIC DNA]</scope>
    <source>
        <strain evidence="4">IBT 31811</strain>
    </source>
</reference>
<dbReference type="EMBL" id="MDYN01000182">
    <property type="protein sequence ID" value="OQD74238.1"/>
    <property type="molecule type" value="Genomic_DNA"/>
</dbReference>